<evidence type="ECO:0000256" key="2">
    <source>
        <dbReference type="ARBA" id="ARBA00022679"/>
    </source>
</evidence>
<name>A0ABC8JGY0_ERUVS</name>
<accession>A0ABC8JGY0</accession>
<dbReference type="Proteomes" id="UP001642260">
    <property type="component" value="Unassembled WGS sequence"/>
</dbReference>
<dbReference type="EMBL" id="CAKOAT010108043">
    <property type="protein sequence ID" value="CAH8327440.1"/>
    <property type="molecule type" value="Genomic_DNA"/>
</dbReference>
<gene>
    <name evidence="3" type="ORF">ERUC_LOCUS11087</name>
</gene>
<keyword evidence="4" id="KW-1185">Reference proteome</keyword>
<sequence length="143" mass="16136">MAVMAVARDRAAWLSRNKNDTFVDAVAENLLDRLEDCKKSFPSALCLRGSLGAVQRLLRMWSRFVAQKSFPLIKESSVDLIISSLAFHWTNDLPGSMIQVFPFRCFFPVYVVIYKLRIACTLAHMKREGGISPRLSPLAQVCV</sequence>
<dbReference type="InterPro" id="IPR050602">
    <property type="entry name" value="Malonyl-ACP_OMT"/>
</dbReference>
<reference evidence="3 4" key="1">
    <citation type="submission" date="2022-03" db="EMBL/GenBank/DDBJ databases">
        <authorList>
            <person name="Macdonald S."/>
            <person name="Ahmed S."/>
            <person name="Newling K."/>
        </authorList>
    </citation>
    <scope>NUCLEOTIDE SEQUENCE [LARGE SCALE GENOMIC DNA]</scope>
</reference>
<comment type="caution">
    <text evidence="3">The sequence shown here is derived from an EMBL/GenBank/DDBJ whole genome shotgun (WGS) entry which is preliminary data.</text>
</comment>
<keyword evidence="1" id="KW-0489">Methyltransferase</keyword>
<evidence type="ECO:0000256" key="1">
    <source>
        <dbReference type="ARBA" id="ARBA00022603"/>
    </source>
</evidence>
<keyword evidence="2" id="KW-0808">Transferase</keyword>
<dbReference type="PANTHER" id="PTHR13090:SF1">
    <property type="entry name" value="ARGININE-HYDROXYLASE NDUFAF5, MITOCHONDRIAL"/>
    <property type="match status" value="1"/>
</dbReference>
<organism evidence="3 4">
    <name type="scientific">Eruca vesicaria subsp. sativa</name>
    <name type="common">Garden rocket</name>
    <name type="synonym">Eruca sativa</name>
    <dbReference type="NCBI Taxonomy" id="29727"/>
    <lineage>
        <taxon>Eukaryota</taxon>
        <taxon>Viridiplantae</taxon>
        <taxon>Streptophyta</taxon>
        <taxon>Embryophyta</taxon>
        <taxon>Tracheophyta</taxon>
        <taxon>Spermatophyta</taxon>
        <taxon>Magnoliopsida</taxon>
        <taxon>eudicotyledons</taxon>
        <taxon>Gunneridae</taxon>
        <taxon>Pentapetalae</taxon>
        <taxon>rosids</taxon>
        <taxon>malvids</taxon>
        <taxon>Brassicales</taxon>
        <taxon>Brassicaceae</taxon>
        <taxon>Brassiceae</taxon>
        <taxon>Eruca</taxon>
    </lineage>
</organism>
<evidence type="ECO:0000313" key="4">
    <source>
        <dbReference type="Proteomes" id="UP001642260"/>
    </source>
</evidence>
<evidence type="ECO:0000313" key="3">
    <source>
        <dbReference type="EMBL" id="CAH8327440.1"/>
    </source>
</evidence>
<protein>
    <submittedName>
        <fullName evidence="3">Uncharacterized protein</fullName>
    </submittedName>
</protein>
<dbReference type="PANTHER" id="PTHR13090">
    <property type="entry name" value="ARGININE-HYDROXYLASE NDUFAF5, MITOCHONDRIAL"/>
    <property type="match status" value="1"/>
</dbReference>
<dbReference type="GO" id="GO:0032259">
    <property type="term" value="P:methylation"/>
    <property type="evidence" value="ECO:0007669"/>
    <property type="project" value="UniProtKB-KW"/>
</dbReference>
<proteinExistence type="predicted"/>
<dbReference type="AlphaFoldDB" id="A0ABC8JGY0"/>
<dbReference type="GO" id="GO:0008168">
    <property type="term" value="F:methyltransferase activity"/>
    <property type="evidence" value="ECO:0007669"/>
    <property type="project" value="UniProtKB-KW"/>
</dbReference>